<evidence type="ECO:0000313" key="15">
    <source>
        <dbReference type="EMBL" id="MBS7525824.1"/>
    </source>
</evidence>
<dbReference type="Pfam" id="PF01300">
    <property type="entry name" value="Sua5_yciO_yrdC"/>
    <property type="match status" value="1"/>
</dbReference>
<feature type="domain" description="YrdC-like" evidence="14">
    <location>
        <begin position="19"/>
        <end position="205"/>
    </location>
</feature>
<evidence type="ECO:0000256" key="3">
    <source>
        <dbReference type="ARBA" id="ARBA00012584"/>
    </source>
</evidence>
<proteinExistence type="inferred from homology"/>
<evidence type="ECO:0000256" key="4">
    <source>
        <dbReference type="ARBA" id="ARBA00015492"/>
    </source>
</evidence>
<dbReference type="InterPro" id="IPR005145">
    <property type="entry name" value="Sua5_C"/>
</dbReference>
<dbReference type="PROSITE" id="PS51163">
    <property type="entry name" value="YRDC"/>
    <property type="match status" value="1"/>
</dbReference>
<evidence type="ECO:0000256" key="9">
    <source>
        <dbReference type="ARBA" id="ARBA00022741"/>
    </source>
</evidence>
<dbReference type="RefSeq" id="WP_213235608.1">
    <property type="nucleotide sequence ID" value="NZ_JAHBCL010000005.1"/>
</dbReference>
<dbReference type="SUPFAM" id="SSF55821">
    <property type="entry name" value="YrdC/RibB"/>
    <property type="match status" value="1"/>
</dbReference>
<dbReference type="InterPro" id="IPR050156">
    <property type="entry name" value="TC-AMP_synthase_SUA5"/>
</dbReference>
<keyword evidence="8 13" id="KW-0548">Nucleotidyltransferase</keyword>
<dbReference type="EMBL" id="JAHBCL010000005">
    <property type="protein sequence ID" value="MBS7525824.1"/>
    <property type="molecule type" value="Genomic_DNA"/>
</dbReference>
<evidence type="ECO:0000313" key="16">
    <source>
        <dbReference type="Proteomes" id="UP000746471"/>
    </source>
</evidence>
<evidence type="ECO:0000256" key="7">
    <source>
        <dbReference type="ARBA" id="ARBA00022694"/>
    </source>
</evidence>
<keyword evidence="9 13" id="KW-0547">Nucleotide-binding</keyword>
<evidence type="ECO:0000256" key="6">
    <source>
        <dbReference type="ARBA" id="ARBA00022679"/>
    </source>
</evidence>
<sequence>MKETIIFDVRKLTGDALAWPALKGAAKLLKANGTVAFPTETVYGLGANALDETAIESIYTAKGRPSDNPLIVHISRRDMLNDLVASVPETAARLMDAFWPGPMTLIFKKRSVVPDKVTGGLDTVAIRMPSHIVARALIDLSNLPIAAPSANLSGKPSPTTAEHVIHDLMGRVDGIVLGDDAMVGLESTVIDMTGDIPVILRPGAITEMMVAEIAGDCETDAALKALKGEKSVPKAPGMKYRHYAPNAEVTVFTGDTVGIIKAFEAAIDEAAAGDYKIAILLFSEDLAVLNRLMADNTCGLDHAVLFDQGSAKDPAVFASRLFRDLRASDDFGCKRVLVHGIAEEGIGSAIMNRLLKAAEGSVIRI</sequence>
<dbReference type="InterPro" id="IPR010923">
    <property type="entry name" value="T(6)A37_SUA5"/>
</dbReference>
<organism evidence="15 16">
    <name type="scientific">Fusibacter paucivorans</name>
    <dbReference type="NCBI Taxonomy" id="76009"/>
    <lineage>
        <taxon>Bacteria</taxon>
        <taxon>Bacillati</taxon>
        <taxon>Bacillota</taxon>
        <taxon>Clostridia</taxon>
        <taxon>Eubacteriales</taxon>
        <taxon>Eubacteriales Family XII. Incertae Sedis</taxon>
        <taxon>Fusibacter</taxon>
    </lineage>
</organism>
<keyword evidence="16" id="KW-1185">Reference proteome</keyword>
<keyword evidence="7 13" id="KW-0819">tRNA processing</keyword>
<dbReference type="PIRSF" id="PIRSF004930">
    <property type="entry name" value="Tln_factor_SUA5"/>
    <property type="match status" value="1"/>
</dbReference>
<dbReference type="EC" id="2.7.7.87" evidence="3 13"/>
<dbReference type="Pfam" id="PF03481">
    <property type="entry name" value="Sua5_C"/>
    <property type="match status" value="1"/>
</dbReference>
<protein>
    <recommendedName>
        <fullName evidence="4 13">Threonylcarbamoyl-AMP synthase</fullName>
        <shortName evidence="13">TC-AMP synthase</shortName>
        <ecNumber evidence="3 13">2.7.7.87</ecNumber>
    </recommendedName>
    <alternativeName>
        <fullName evidence="11 13">L-threonylcarbamoyladenylate synthase</fullName>
    </alternativeName>
</protein>
<dbReference type="InterPro" id="IPR006070">
    <property type="entry name" value="Sua5-like_dom"/>
</dbReference>
<gene>
    <name evidence="15" type="ORF">KHM83_03935</name>
</gene>
<evidence type="ECO:0000256" key="12">
    <source>
        <dbReference type="ARBA" id="ARBA00048366"/>
    </source>
</evidence>
<comment type="catalytic activity">
    <reaction evidence="12 13">
        <text>L-threonine + hydrogencarbonate + ATP = L-threonylcarbamoyladenylate + diphosphate + H2O</text>
        <dbReference type="Rhea" id="RHEA:36407"/>
        <dbReference type="ChEBI" id="CHEBI:15377"/>
        <dbReference type="ChEBI" id="CHEBI:17544"/>
        <dbReference type="ChEBI" id="CHEBI:30616"/>
        <dbReference type="ChEBI" id="CHEBI:33019"/>
        <dbReference type="ChEBI" id="CHEBI:57926"/>
        <dbReference type="ChEBI" id="CHEBI:73682"/>
        <dbReference type="EC" id="2.7.7.87"/>
    </reaction>
</comment>
<evidence type="ECO:0000256" key="13">
    <source>
        <dbReference type="PIRNR" id="PIRNR004930"/>
    </source>
</evidence>
<name>A0ABS5PKZ2_9FIRM</name>
<evidence type="ECO:0000256" key="1">
    <source>
        <dbReference type="ARBA" id="ARBA00004496"/>
    </source>
</evidence>
<keyword evidence="5 13" id="KW-0963">Cytoplasm</keyword>
<evidence type="ECO:0000259" key="14">
    <source>
        <dbReference type="PROSITE" id="PS51163"/>
    </source>
</evidence>
<dbReference type="InterPro" id="IPR017945">
    <property type="entry name" value="DHBP_synth_RibB-like_a/b_dom"/>
</dbReference>
<comment type="subcellular location">
    <subcellularLocation>
        <location evidence="1 13">Cytoplasm</location>
    </subcellularLocation>
</comment>
<dbReference type="PANTHER" id="PTHR17490:SF16">
    <property type="entry name" value="THREONYLCARBAMOYL-AMP SYNTHASE"/>
    <property type="match status" value="1"/>
</dbReference>
<accession>A0ABS5PKZ2</accession>
<keyword evidence="6 13" id="KW-0808">Transferase</keyword>
<dbReference type="PANTHER" id="PTHR17490">
    <property type="entry name" value="SUA5"/>
    <property type="match status" value="1"/>
</dbReference>
<dbReference type="NCBIfam" id="TIGR00057">
    <property type="entry name" value="L-threonylcarbamoyladenylate synthase"/>
    <property type="match status" value="1"/>
</dbReference>
<evidence type="ECO:0000256" key="5">
    <source>
        <dbReference type="ARBA" id="ARBA00022490"/>
    </source>
</evidence>
<dbReference type="Gene3D" id="3.90.870.10">
    <property type="entry name" value="DHBP synthase"/>
    <property type="match status" value="1"/>
</dbReference>
<evidence type="ECO:0000256" key="8">
    <source>
        <dbReference type="ARBA" id="ARBA00022695"/>
    </source>
</evidence>
<evidence type="ECO:0000256" key="11">
    <source>
        <dbReference type="ARBA" id="ARBA00029774"/>
    </source>
</evidence>
<comment type="similarity">
    <text evidence="2 13">Belongs to the SUA5 family.</text>
</comment>
<reference evidence="15 16" key="1">
    <citation type="submission" date="2021-05" db="EMBL/GenBank/DDBJ databases">
        <title>Fusibacter ferrireducens sp. nov., an anaerobic, sulfur- and Fe-reducing bacterium isolated from the mangrove sediment.</title>
        <authorList>
            <person name="Qiu D."/>
        </authorList>
    </citation>
    <scope>NUCLEOTIDE SEQUENCE [LARGE SCALE GENOMIC DNA]</scope>
    <source>
        <strain evidence="15 16">DSM 12116</strain>
    </source>
</reference>
<comment type="function">
    <text evidence="13">Required for the formation of a threonylcarbamoyl group on adenosine at position 37 (t(6)A37) in tRNAs that read codons beginning with adenine.</text>
</comment>
<keyword evidence="10 13" id="KW-0067">ATP-binding</keyword>
<comment type="caution">
    <text evidence="15">The sequence shown here is derived from an EMBL/GenBank/DDBJ whole genome shotgun (WGS) entry which is preliminary data.</text>
</comment>
<dbReference type="Gene3D" id="3.40.50.11030">
    <property type="entry name" value="Threonylcarbamoyl-AMP synthase, C-terminal domain"/>
    <property type="match status" value="1"/>
</dbReference>
<dbReference type="InterPro" id="IPR038385">
    <property type="entry name" value="Sua5/YwlC_C"/>
</dbReference>
<evidence type="ECO:0000256" key="2">
    <source>
        <dbReference type="ARBA" id="ARBA00007663"/>
    </source>
</evidence>
<dbReference type="Proteomes" id="UP000746471">
    <property type="component" value="Unassembled WGS sequence"/>
</dbReference>
<evidence type="ECO:0000256" key="10">
    <source>
        <dbReference type="ARBA" id="ARBA00022840"/>
    </source>
</evidence>